<keyword evidence="2" id="KW-0813">Transport</keyword>
<dbReference type="FunFam" id="1.20.1250.20:FF:000068">
    <property type="entry name" value="MFS general substrate transporter"/>
    <property type="match status" value="1"/>
</dbReference>
<evidence type="ECO:0000256" key="4">
    <source>
        <dbReference type="ARBA" id="ARBA00022989"/>
    </source>
</evidence>
<evidence type="ECO:0000256" key="5">
    <source>
        <dbReference type="ARBA" id="ARBA00023136"/>
    </source>
</evidence>
<dbReference type="GO" id="GO:0022857">
    <property type="term" value="F:transmembrane transporter activity"/>
    <property type="evidence" value="ECO:0007669"/>
    <property type="project" value="InterPro"/>
</dbReference>
<feature type="transmembrane region" description="Helical" evidence="7">
    <location>
        <begin position="125"/>
        <end position="145"/>
    </location>
</feature>
<accession>A0A2J6S8C3</accession>
<dbReference type="Pfam" id="PF07690">
    <property type="entry name" value="MFS_1"/>
    <property type="match status" value="1"/>
</dbReference>
<dbReference type="Proteomes" id="UP000235786">
    <property type="component" value="Unassembled WGS sequence"/>
</dbReference>
<evidence type="ECO:0000256" key="1">
    <source>
        <dbReference type="ARBA" id="ARBA00004141"/>
    </source>
</evidence>
<evidence type="ECO:0000256" key="6">
    <source>
        <dbReference type="SAM" id="MobiDB-lite"/>
    </source>
</evidence>
<dbReference type="OrthoDB" id="2962993at2759"/>
<feature type="transmembrane region" description="Helical" evidence="7">
    <location>
        <begin position="376"/>
        <end position="398"/>
    </location>
</feature>
<keyword evidence="5 7" id="KW-0472">Membrane</keyword>
<feature type="compositionally biased region" description="Polar residues" evidence="6">
    <location>
        <begin position="1"/>
        <end position="18"/>
    </location>
</feature>
<sequence>MALDSATSTDLEPSQANNSDKEKDLSSLAALPTTLTAPTPPAPFTDAATKKLLRKLDLHLIPFLALLYLLCYLDRTNIGNARLVNLEADLGMKGLDYNIALSIFFPFYVAAEIPSNIMLKQTRPSIWFTFIMFCWGTIMLCMGFVHNFSGLLACRVFLGIAEGGLFPGVSYFITLWYRRTECGLRIALFFSAATIAGAFGGLLARAISDMNGVGGKGGWSWIFILEGAITLVVASFSYWVVNNFPATAKFLTPKERVEVQRRMDEDGGFSDDFHLKYVIQALRDWKIWINMFITIGLFTPLYSISLFLPTILKELGYSANASQLMTVPVYVVACFCTICGSLASDKFGQRGPFLIAFELIAITGFTMLISSGTPRIQYAGTFFAASGIFPLVPLIGAWNSNNIGGSLKRGVGIAMQVGFGNLGGAIAGFVYVSTDEPRFIKGHAILIALISMSLSLTTFMTCYYRRENARRDVVLRGRNMTIGDYSNEMKYEEREMGDDAGFFRYAV</sequence>
<evidence type="ECO:0000256" key="2">
    <source>
        <dbReference type="ARBA" id="ARBA00022448"/>
    </source>
</evidence>
<dbReference type="PANTHER" id="PTHR43791:SF57">
    <property type="entry name" value="MAJOR FACILITATOR SUPERFAMILY (MFS) PROFILE DOMAIN-CONTAINING PROTEIN"/>
    <property type="match status" value="1"/>
</dbReference>
<dbReference type="InterPro" id="IPR020846">
    <property type="entry name" value="MFS_dom"/>
</dbReference>
<evidence type="ECO:0000313" key="9">
    <source>
        <dbReference type="EMBL" id="PMD47008.1"/>
    </source>
</evidence>
<keyword evidence="10" id="KW-1185">Reference proteome</keyword>
<feature type="transmembrane region" description="Helical" evidence="7">
    <location>
        <begin position="219"/>
        <end position="241"/>
    </location>
</feature>
<evidence type="ECO:0000256" key="3">
    <source>
        <dbReference type="ARBA" id="ARBA00022692"/>
    </source>
</evidence>
<dbReference type="AlphaFoldDB" id="A0A2J6S8C3"/>
<proteinExistence type="predicted"/>
<dbReference type="SUPFAM" id="SSF103473">
    <property type="entry name" value="MFS general substrate transporter"/>
    <property type="match status" value="1"/>
</dbReference>
<dbReference type="FunFam" id="1.20.1250.20:FF:000034">
    <property type="entry name" value="MFS general substrate transporter"/>
    <property type="match status" value="1"/>
</dbReference>
<keyword evidence="3 7" id="KW-0812">Transmembrane</keyword>
<dbReference type="PANTHER" id="PTHR43791">
    <property type="entry name" value="PERMEASE-RELATED"/>
    <property type="match status" value="1"/>
</dbReference>
<feature type="transmembrane region" description="Helical" evidence="7">
    <location>
        <begin position="157"/>
        <end position="177"/>
    </location>
</feature>
<name>A0A2J6S8C3_HYAVF</name>
<evidence type="ECO:0000259" key="8">
    <source>
        <dbReference type="PROSITE" id="PS50850"/>
    </source>
</evidence>
<dbReference type="GO" id="GO:0016020">
    <property type="term" value="C:membrane"/>
    <property type="evidence" value="ECO:0007669"/>
    <property type="project" value="UniProtKB-SubCell"/>
</dbReference>
<feature type="transmembrane region" description="Helical" evidence="7">
    <location>
        <begin position="351"/>
        <end position="370"/>
    </location>
</feature>
<feature type="transmembrane region" description="Helical" evidence="7">
    <location>
        <begin position="324"/>
        <end position="344"/>
    </location>
</feature>
<feature type="transmembrane region" description="Helical" evidence="7">
    <location>
        <begin position="58"/>
        <end position="75"/>
    </location>
</feature>
<protein>
    <submittedName>
        <fullName evidence="9">MFS general substrate transporter</fullName>
    </submittedName>
</protein>
<feature type="transmembrane region" description="Helical" evidence="7">
    <location>
        <begin position="287"/>
        <end position="312"/>
    </location>
</feature>
<dbReference type="PROSITE" id="PS50850">
    <property type="entry name" value="MFS"/>
    <property type="match status" value="1"/>
</dbReference>
<comment type="subcellular location">
    <subcellularLocation>
        <location evidence="1">Membrane</location>
        <topology evidence="1">Multi-pass membrane protein</topology>
    </subcellularLocation>
</comment>
<dbReference type="EMBL" id="KZ613938">
    <property type="protein sequence ID" value="PMD47008.1"/>
    <property type="molecule type" value="Genomic_DNA"/>
</dbReference>
<feature type="transmembrane region" description="Helical" evidence="7">
    <location>
        <begin position="95"/>
        <end position="113"/>
    </location>
</feature>
<feature type="domain" description="Major facilitator superfamily (MFS) profile" evidence="8">
    <location>
        <begin position="60"/>
        <end position="470"/>
    </location>
</feature>
<dbReference type="InterPro" id="IPR011701">
    <property type="entry name" value="MFS"/>
</dbReference>
<dbReference type="Gene3D" id="1.20.1250.20">
    <property type="entry name" value="MFS general substrate transporter like domains"/>
    <property type="match status" value="2"/>
</dbReference>
<organism evidence="9 10">
    <name type="scientific">Hyaloscypha variabilis (strain UAMH 11265 / GT02V1 / F)</name>
    <name type="common">Meliniomyces variabilis</name>
    <dbReference type="NCBI Taxonomy" id="1149755"/>
    <lineage>
        <taxon>Eukaryota</taxon>
        <taxon>Fungi</taxon>
        <taxon>Dikarya</taxon>
        <taxon>Ascomycota</taxon>
        <taxon>Pezizomycotina</taxon>
        <taxon>Leotiomycetes</taxon>
        <taxon>Helotiales</taxon>
        <taxon>Hyaloscyphaceae</taxon>
        <taxon>Hyaloscypha</taxon>
        <taxon>Hyaloscypha variabilis</taxon>
    </lineage>
</organism>
<feature type="region of interest" description="Disordered" evidence="6">
    <location>
        <begin position="1"/>
        <end position="24"/>
    </location>
</feature>
<reference evidence="9 10" key="1">
    <citation type="submission" date="2016-04" db="EMBL/GenBank/DDBJ databases">
        <title>A degradative enzymes factory behind the ericoid mycorrhizal symbiosis.</title>
        <authorList>
            <consortium name="DOE Joint Genome Institute"/>
            <person name="Martino E."/>
            <person name="Morin E."/>
            <person name="Grelet G."/>
            <person name="Kuo A."/>
            <person name="Kohler A."/>
            <person name="Daghino S."/>
            <person name="Barry K."/>
            <person name="Choi C."/>
            <person name="Cichocki N."/>
            <person name="Clum A."/>
            <person name="Copeland A."/>
            <person name="Hainaut M."/>
            <person name="Haridas S."/>
            <person name="Labutti K."/>
            <person name="Lindquist E."/>
            <person name="Lipzen A."/>
            <person name="Khouja H.-R."/>
            <person name="Murat C."/>
            <person name="Ohm R."/>
            <person name="Olson A."/>
            <person name="Spatafora J."/>
            <person name="Veneault-Fourrey C."/>
            <person name="Henrissat B."/>
            <person name="Grigoriev I."/>
            <person name="Martin F."/>
            <person name="Perotto S."/>
        </authorList>
    </citation>
    <scope>NUCLEOTIDE SEQUENCE [LARGE SCALE GENOMIC DNA]</scope>
    <source>
        <strain evidence="9 10">F</strain>
    </source>
</reference>
<feature type="transmembrane region" description="Helical" evidence="7">
    <location>
        <begin position="410"/>
        <end position="432"/>
    </location>
</feature>
<evidence type="ECO:0000256" key="7">
    <source>
        <dbReference type="SAM" id="Phobius"/>
    </source>
</evidence>
<feature type="transmembrane region" description="Helical" evidence="7">
    <location>
        <begin position="184"/>
        <end position="207"/>
    </location>
</feature>
<feature type="transmembrane region" description="Helical" evidence="7">
    <location>
        <begin position="444"/>
        <end position="464"/>
    </location>
</feature>
<keyword evidence="4 7" id="KW-1133">Transmembrane helix</keyword>
<gene>
    <name evidence="9" type="ORF">L207DRAFT_416171</name>
</gene>
<dbReference type="InterPro" id="IPR036259">
    <property type="entry name" value="MFS_trans_sf"/>
</dbReference>
<evidence type="ECO:0000313" key="10">
    <source>
        <dbReference type="Proteomes" id="UP000235786"/>
    </source>
</evidence>